<evidence type="ECO:0000313" key="2">
    <source>
        <dbReference type="EMBL" id="MBP1933115.1"/>
    </source>
</evidence>
<name>A0ABS4GTC9_9BACL</name>
<reference evidence="2 3" key="1">
    <citation type="submission" date="2021-03" db="EMBL/GenBank/DDBJ databases">
        <title>Genomic Encyclopedia of Type Strains, Phase IV (KMG-IV): sequencing the most valuable type-strain genomes for metagenomic binning, comparative biology and taxonomic classification.</title>
        <authorList>
            <person name="Goeker M."/>
        </authorList>
    </citation>
    <scope>NUCLEOTIDE SEQUENCE [LARGE SCALE GENOMIC DNA]</scope>
    <source>
        <strain evidence="2 3">DSM 24738</strain>
    </source>
</reference>
<keyword evidence="1" id="KW-0472">Membrane</keyword>
<feature type="transmembrane region" description="Helical" evidence="1">
    <location>
        <begin position="6"/>
        <end position="28"/>
    </location>
</feature>
<accession>A0ABS4GTC9</accession>
<protein>
    <submittedName>
        <fullName evidence="2">FtsH-binding integral membrane protein</fullName>
    </submittedName>
</protein>
<organism evidence="2 3">
    <name type="scientific">Ammoniphilus resinae</name>
    <dbReference type="NCBI Taxonomy" id="861532"/>
    <lineage>
        <taxon>Bacteria</taxon>
        <taxon>Bacillati</taxon>
        <taxon>Bacillota</taxon>
        <taxon>Bacilli</taxon>
        <taxon>Bacillales</taxon>
        <taxon>Paenibacillaceae</taxon>
        <taxon>Aneurinibacillus group</taxon>
        <taxon>Ammoniphilus</taxon>
    </lineage>
</organism>
<feature type="transmembrane region" description="Helical" evidence="1">
    <location>
        <begin position="66"/>
        <end position="84"/>
    </location>
</feature>
<dbReference type="RefSeq" id="WP_209811140.1">
    <property type="nucleotide sequence ID" value="NZ_JAGGKT010000009.1"/>
</dbReference>
<dbReference type="EMBL" id="JAGGKT010000009">
    <property type="protein sequence ID" value="MBP1933115.1"/>
    <property type="molecule type" value="Genomic_DNA"/>
</dbReference>
<feature type="transmembrane region" description="Helical" evidence="1">
    <location>
        <begin position="128"/>
        <end position="146"/>
    </location>
</feature>
<gene>
    <name evidence="2" type="ORF">J2Z37_003126</name>
</gene>
<feature type="transmembrane region" description="Helical" evidence="1">
    <location>
        <begin position="96"/>
        <end position="116"/>
    </location>
</feature>
<evidence type="ECO:0000313" key="3">
    <source>
        <dbReference type="Proteomes" id="UP001519343"/>
    </source>
</evidence>
<proteinExistence type="predicted"/>
<keyword evidence="3" id="KW-1185">Reference proteome</keyword>
<sequence>MSLYNIFLFVHIVSGAICLITGAVASFARKRKGRHTIMGEIYHGGYVAILISSVVMAIMHWSESAYLFYIALFSYGLALFGYLAKKYRWKNWLTKHISGMLGSYIGIITATLVVNGSKIPLINEIPSLILWLAPTIIGTPIISIVNRRYVKTKKVKEIAQ</sequence>
<keyword evidence="1" id="KW-0812">Transmembrane</keyword>
<dbReference type="Proteomes" id="UP001519343">
    <property type="component" value="Unassembled WGS sequence"/>
</dbReference>
<keyword evidence="1" id="KW-1133">Transmembrane helix</keyword>
<feature type="transmembrane region" description="Helical" evidence="1">
    <location>
        <begin position="40"/>
        <end position="60"/>
    </location>
</feature>
<evidence type="ECO:0000256" key="1">
    <source>
        <dbReference type="SAM" id="Phobius"/>
    </source>
</evidence>
<comment type="caution">
    <text evidence="2">The sequence shown here is derived from an EMBL/GenBank/DDBJ whole genome shotgun (WGS) entry which is preliminary data.</text>
</comment>